<protein>
    <submittedName>
        <fullName evidence="2">Uncharacterized protein</fullName>
    </submittedName>
</protein>
<organism evidence="2 3">
    <name type="scientific">Vanilla planifolia</name>
    <name type="common">Vanilla</name>
    <dbReference type="NCBI Taxonomy" id="51239"/>
    <lineage>
        <taxon>Eukaryota</taxon>
        <taxon>Viridiplantae</taxon>
        <taxon>Streptophyta</taxon>
        <taxon>Embryophyta</taxon>
        <taxon>Tracheophyta</taxon>
        <taxon>Spermatophyta</taxon>
        <taxon>Magnoliopsida</taxon>
        <taxon>Liliopsida</taxon>
        <taxon>Asparagales</taxon>
        <taxon>Orchidaceae</taxon>
        <taxon>Vanilloideae</taxon>
        <taxon>Vanilleae</taxon>
        <taxon>Vanilla</taxon>
    </lineage>
</organism>
<dbReference type="AlphaFoldDB" id="A0A835VLF6"/>
<feature type="region of interest" description="Disordered" evidence="1">
    <location>
        <begin position="108"/>
        <end position="158"/>
    </location>
</feature>
<dbReference type="Proteomes" id="UP000639772">
    <property type="component" value="Chromosome 1"/>
</dbReference>
<proteinExistence type="predicted"/>
<dbReference type="PANTHER" id="PTHR33912:SF3">
    <property type="entry name" value="OS01G0939400 PROTEIN"/>
    <property type="match status" value="1"/>
</dbReference>
<feature type="region of interest" description="Disordered" evidence="1">
    <location>
        <begin position="1"/>
        <end position="59"/>
    </location>
</feature>
<feature type="compositionally biased region" description="Polar residues" evidence="1">
    <location>
        <begin position="109"/>
        <end position="127"/>
    </location>
</feature>
<dbReference type="InterPro" id="IPR040381">
    <property type="entry name" value="At4g14450-like"/>
</dbReference>
<comment type="caution">
    <text evidence="2">The sequence shown here is derived from an EMBL/GenBank/DDBJ whole genome shotgun (WGS) entry which is preliminary data.</text>
</comment>
<dbReference type="OrthoDB" id="1935372at2759"/>
<dbReference type="PANTHER" id="PTHR33912">
    <property type="entry name" value="OS01G0939400 PROTEIN"/>
    <property type="match status" value="1"/>
</dbReference>
<evidence type="ECO:0000256" key="1">
    <source>
        <dbReference type="SAM" id="MobiDB-lite"/>
    </source>
</evidence>
<reference evidence="2 3" key="1">
    <citation type="journal article" date="2020" name="Nat. Food">
        <title>A phased Vanilla planifolia genome enables genetic improvement of flavour and production.</title>
        <authorList>
            <person name="Hasing T."/>
            <person name="Tang H."/>
            <person name="Brym M."/>
            <person name="Khazi F."/>
            <person name="Huang T."/>
            <person name="Chambers A.H."/>
        </authorList>
    </citation>
    <scope>NUCLEOTIDE SEQUENCE [LARGE SCALE GENOMIC DNA]</scope>
    <source>
        <tissue evidence="2">Leaf</tissue>
    </source>
</reference>
<feature type="compositionally biased region" description="Basic and acidic residues" evidence="1">
    <location>
        <begin position="17"/>
        <end position="28"/>
    </location>
</feature>
<evidence type="ECO:0000313" key="2">
    <source>
        <dbReference type="EMBL" id="KAG0501415.1"/>
    </source>
</evidence>
<accession>A0A835VLF6</accession>
<feature type="compositionally biased region" description="Polar residues" evidence="1">
    <location>
        <begin position="35"/>
        <end position="46"/>
    </location>
</feature>
<gene>
    <name evidence="2" type="ORF">HPP92_001487</name>
</gene>
<evidence type="ECO:0000313" key="3">
    <source>
        <dbReference type="Proteomes" id="UP000639772"/>
    </source>
</evidence>
<sequence>MSLVDYASSSEDEEVDEAQRVECNKEEKDEPEENIQMNESTATVASTAPPPVDPTRPSSFQSIKQIDGAMSSFVTPIRSLPDASVLLTSPSFSSEKFTDNYHSARLPTSLKSTFQKRASNGPTFTHTPSKHPRCNLPHSRSIPDTGGGALIPPQLRGRSNVVTEDINKLFVKRQQRESSR</sequence>
<dbReference type="EMBL" id="JADCNM010000001">
    <property type="protein sequence ID" value="KAG0501415.1"/>
    <property type="molecule type" value="Genomic_DNA"/>
</dbReference>
<name>A0A835VLF6_VANPL</name>